<evidence type="ECO:0000259" key="1">
    <source>
        <dbReference type="Pfam" id="PF13575"/>
    </source>
</evidence>
<evidence type="ECO:0000313" key="4">
    <source>
        <dbReference type="EMBL" id="CAF3883830.1"/>
    </source>
</evidence>
<dbReference type="EMBL" id="CAJOBA010042713">
    <property type="protein sequence ID" value="CAF4138447.1"/>
    <property type="molecule type" value="Genomic_DNA"/>
</dbReference>
<evidence type="ECO:0000313" key="5">
    <source>
        <dbReference type="EMBL" id="CAF4138447.1"/>
    </source>
</evidence>
<organism evidence="2 6">
    <name type="scientific">Didymodactylos carnosus</name>
    <dbReference type="NCBI Taxonomy" id="1234261"/>
    <lineage>
        <taxon>Eukaryota</taxon>
        <taxon>Metazoa</taxon>
        <taxon>Spiralia</taxon>
        <taxon>Gnathifera</taxon>
        <taxon>Rotifera</taxon>
        <taxon>Eurotatoria</taxon>
        <taxon>Bdelloidea</taxon>
        <taxon>Philodinida</taxon>
        <taxon>Philodinidae</taxon>
        <taxon>Didymodactylos</taxon>
    </lineage>
</organism>
<dbReference type="Proteomes" id="UP000677228">
    <property type="component" value="Unassembled WGS sequence"/>
</dbReference>
<gene>
    <name evidence="2" type="ORF">GPM918_LOCUS19652</name>
    <name evidence="3" type="ORF">OVA965_LOCUS29712</name>
    <name evidence="4" type="ORF">SRO942_LOCUS19649</name>
    <name evidence="5" type="ORF">TMI583_LOCUS30496</name>
</gene>
<evidence type="ECO:0000313" key="2">
    <source>
        <dbReference type="EMBL" id="CAF1120170.1"/>
    </source>
</evidence>
<evidence type="ECO:0000313" key="3">
    <source>
        <dbReference type="EMBL" id="CAF1327094.1"/>
    </source>
</evidence>
<sequence>MTSMGREFLLSRIQYRDIYRSQYYLPLLETVIRDMVLYLENVGCINIDHVLFDLIQTIANELDDMILPTVVYEIHSHKGRLSGETAMDRYKNFFFDHSAQTWASTSRTIVKKHKFLFDMMNGYCHSTIDNVKYCLNCLKNDKTDIYQKLLICAEINELCKVTLSGSDRHRNGQTVLFLSFNNQQKLVYKNSNSSIDKTFELFINKLNLLPPYDIKIRNYLTKDGYTWYEYLKHESCQTEQELKHYYIRSGSLLAIVDLLNFTDGHCQNLLAYGQYPILLDLETLYHNFQCNGSQSNDERSIIYTGLIDRQEDYEKNDRNESRSAFQTTGLMVETFQPLVFNDHTDEIKLFFVNTKNSPLSIDQCTSGPRYMLLQNSPCFNGQTYTIHSYLNDFIHGYKYTYSHIEQRKDQLLDNSNQFWFELNQLLSTRQIMRSTLFYSMLIRHLQQPHLALSKAMAQDYLFKYLSKHSSNVNPNILEYEINELLKLNIPYFTQQPNSQQLFDGNGQMFEKFFISSSIEQIRSNIQNMNERYCLRQIEILCDASKQTMTKSGSKCYVCLTAATEY</sequence>
<dbReference type="AlphaFoldDB" id="A0A814QIK2"/>
<comment type="caution">
    <text evidence="2">The sequence shown here is derived from an EMBL/GenBank/DDBJ whole genome shotgun (WGS) entry which is preliminary data.</text>
</comment>
<evidence type="ECO:0000313" key="6">
    <source>
        <dbReference type="Proteomes" id="UP000663829"/>
    </source>
</evidence>
<feature type="domain" description="Lantibiotic biosynthesis protein dehydration" evidence="1">
    <location>
        <begin position="118"/>
        <end position="493"/>
    </location>
</feature>
<dbReference type="Proteomes" id="UP000663829">
    <property type="component" value="Unassembled WGS sequence"/>
</dbReference>
<dbReference type="InterPro" id="IPR025410">
    <property type="entry name" value="Lant_dehyd"/>
</dbReference>
<keyword evidence="6" id="KW-1185">Reference proteome</keyword>
<reference evidence="2" key="1">
    <citation type="submission" date="2021-02" db="EMBL/GenBank/DDBJ databases">
        <authorList>
            <person name="Nowell W R."/>
        </authorList>
    </citation>
    <scope>NUCLEOTIDE SEQUENCE</scope>
</reference>
<accession>A0A814QIK2</accession>
<dbReference type="EMBL" id="CAJNOK010021101">
    <property type="protein sequence ID" value="CAF1327094.1"/>
    <property type="molecule type" value="Genomic_DNA"/>
</dbReference>
<dbReference type="Proteomes" id="UP000681722">
    <property type="component" value="Unassembled WGS sequence"/>
</dbReference>
<dbReference type="OrthoDB" id="9984492at2759"/>
<dbReference type="EMBL" id="CAJOBC010006021">
    <property type="protein sequence ID" value="CAF3883830.1"/>
    <property type="molecule type" value="Genomic_DNA"/>
</dbReference>
<protein>
    <recommendedName>
        <fullName evidence="1">Lantibiotic biosynthesis protein dehydration domain-containing protein</fullName>
    </recommendedName>
</protein>
<proteinExistence type="predicted"/>
<dbReference type="Pfam" id="PF13575">
    <property type="entry name" value="DUF4135"/>
    <property type="match status" value="1"/>
</dbReference>
<name>A0A814QIK2_9BILA</name>
<dbReference type="EMBL" id="CAJNOQ010006021">
    <property type="protein sequence ID" value="CAF1120170.1"/>
    <property type="molecule type" value="Genomic_DNA"/>
</dbReference>
<dbReference type="Proteomes" id="UP000682733">
    <property type="component" value="Unassembled WGS sequence"/>
</dbReference>